<feature type="compositionally biased region" description="Low complexity" evidence="5">
    <location>
        <begin position="431"/>
        <end position="443"/>
    </location>
</feature>
<feature type="transmembrane region" description="Helical" evidence="6">
    <location>
        <begin position="155"/>
        <end position="172"/>
    </location>
</feature>
<dbReference type="GeneID" id="5894185"/>
<dbReference type="FunCoup" id="A9V869">
    <property type="interactions" value="726"/>
</dbReference>
<dbReference type="AlphaFoldDB" id="A9V869"/>
<dbReference type="SMART" id="SM01417">
    <property type="entry name" value="Solute_trans_a"/>
    <property type="match status" value="1"/>
</dbReference>
<evidence type="ECO:0000256" key="4">
    <source>
        <dbReference type="ARBA" id="ARBA00023136"/>
    </source>
</evidence>
<reference evidence="7 8" key="1">
    <citation type="journal article" date="2008" name="Nature">
        <title>The genome of the choanoflagellate Monosiga brevicollis and the origin of metazoans.</title>
        <authorList>
            <consortium name="JGI Sequencing"/>
            <person name="King N."/>
            <person name="Westbrook M.J."/>
            <person name="Young S.L."/>
            <person name="Kuo A."/>
            <person name="Abedin M."/>
            <person name="Chapman J."/>
            <person name="Fairclough S."/>
            <person name="Hellsten U."/>
            <person name="Isogai Y."/>
            <person name="Letunic I."/>
            <person name="Marr M."/>
            <person name="Pincus D."/>
            <person name="Putnam N."/>
            <person name="Rokas A."/>
            <person name="Wright K.J."/>
            <person name="Zuzow R."/>
            <person name="Dirks W."/>
            <person name="Good M."/>
            <person name="Goodstein D."/>
            <person name="Lemons D."/>
            <person name="Li W."/>
            <person name="Lyons J.B."/>
            <person name="Morris A."/>
            <person name="Nichols S."/>
            <person name="Richter D.J."/>
            <person name="Salamov A."/>
            <person name="Bork P."/>
            <person name="Lim W.A."/>
            <person name="Manning G."/>
            <person name="Miller W.T."/>
            <person name="McGinnis W."/>
            <person name="Shapiro H."/>
            <person name="Tjian R."/>
            <person name="Grigoriev I.V."/>
            <person name="Rokhsar D."/>
        </authorList>
    </citation>
    <scope>NUCLEOTIDE SEQUENCE [LARGE SCALE GENOMIC DNA]</scope>
    <source>
        <strain evidence="8">MX1 / ATCC 50154</strain>
    </source>
</reference>
<dbReference type="GO" id="GO:0016020">
    <property type="term" value="C:membrane"/>
    <property type="evidence" value="ECO:0000318"/>
    <property type="project" value="GO_Central"/>
</dbReference>
<dbReference type="RefSeq" id="XP_001748956.1">
    <property type="nucleotide sequence ID" value="XM_001748904.1"/>
</dbReference>
<dbReference type="eggNOG" id="KOG2641">
    <property type="taxonomic scope" value="Eukaryota"/>
</dbReference>
<dbReference type="PANTHER" id="PTHR23423">
    <property type="entry name" value="ORGANIC SOLUTE TRANSPORTER-RELATED"/>
    <property type="match status" value="1"/>
</dbReference>
<evidence type="ECO:0000256" key="2">
    <source>
        <dbReference type="ARBA" id="ARBA00022692"/>
    </source>
</evidence>
<evidence type="ECO:0000313" key="7">
    <source>
        <dbReference type="EMBL" id="EDQ86286.1"/>
    </source>
</evidence>
<keyword evidence="8" id="KW-1185">Reference proteome</keyword>
<evidence type="ECO:0000313" key="8">
    <source>
        <dbReference type="Proteomes" id="UP000001357"/>
    </source>
</evidence>
<feature type="transmembrane region" description="Helical" evidence="6">
    <location>
        <begin position="325"/>
        <end position="344"/>
    </location>
</feature>
<feature type="transmembrane region" description="Helical" evidence="6">
    <location>
        <begin position="125"/>
        <end position="143"/>
    </location>
</feature>
<feature type="transmembrane region" description="Helical" evidence="6">
    <location>
        <begin position="85"/>
        <end position="104"/>
    </location>
</feature>
<accession>A9V869</accession>
<dbReference type="GO" id="GO:0022857">
    <property type="term" value="F:transmembrane transporter activity"/>
    <property type="evidence" value="ECO:0000318"/>
    <property type="project" value="GO_Central"/>
</dbReference>
<feature type="region of interest" description="Disordered" evidence="5">
    <location>
        <begin position="431"/>
        <end position="451"/>
    </location>
</feature>
<evidence type="ECO:0000256" key="3">
    <source>
        <dbReference type="ARBA" id="ARBA00022989"/>
    </source>
</evidence>
<keyword evidence="2 6" id="KW-0812">Transmembrane</keyword>
<dbReference type="STRING" id="81824.A9V869"/>
<feature type="transmembrane region" description="Helical" evidence="6">
    <location>
        <begin position="210"/>
        <end position="230"/>
    </location>
</feature>
<gene>
    <name evidence="7" type="ORF">MONBRDRAFT_33889</name>
</gene>
<dbReference type="KEGG" id="mbr:MONBRDRAFT_33889"/>
<sequence length="451" mass="51172">MAASDLKAPLMDEAEEEATLADDQQYQLGPARPRSSSRVSLESLSNVRSSTVCGYLWVVSLLLVVFGFIPWGIVELRRYHQQTHVQAWFAAGVFVALAVPLTLWDIAQHLRYWYKPELQRHIIRIMMMVPIYAIDSWLGLRFPDYAIYFDTARETYEAYVLYNFYVYLLTFLRQRKDFDIDIHKRPPAQHMIPCCCLTPWRMGEPFINKCTHAVASYMVMRILVTLISFITSMTGDYGDGDMSPKKSFMYLAIANMISQGWAMYCLVLFYYAFKYDLAPIKPVPKFLTIKAVIFFSFWQAVLIAILVEVGVIHEHADWVYSTESVAAGIQDFLVCVEMFIAAAVHHHVFSYREHLPKDGTAPPEVTFRTAVRNLLDFRDVTHTIYDHVQTVATLDGRIISRQPMRSEHTALLSSTSPASVLVAPTPAADAATAYGSTDDATSDLAPPRSTV</sequence>
<dbReference type="Proteomes" id="UP000001357">
    <property type="component" value="Unassembled WGS sequence"/>
</dbReference>
<keyword evidence="4 6" id="KW-0472">Membrane</keyword>
<proteinExistence type="predicted"/>
<evidence type="ECO:0000256" key="6">
    <source>
        <dbReference type="SAM" id="Phobius"/>
    </source>
</evidence>
<dbReference type="Pfam" id="PF03619">
    <property type="entry name" value="Solute_trans_a"/>
    <property type="match status" value="1"/>
</dbReference>
<feature type="transmembrane region" description="Helical" evidence="6">
    <location>
        <begin position="292"/>
        <end position="313"/>
    </location>
</feature>
<dbReference type="InterPro" id="IPR005178">
    <property type="entry name" value="Ostalpha/TMEM184C"/>
</dbReference>
<protein>
    <recommendedName>
        <fullName evidence="9">Transmembrane protein 184C</fullName>
    </recommendedName>
</protein>
<evidence type="ECO:0000256" key="1">
    <source>
        <dbReference type="ARBA" id="ARBA00004141"/>
    </source>
</evidence>
<comment type="subcellular location">
    <subcellularLocation>
        <location evidence="1">Membrane</location>
        <topology evidence="1">Multi-pass membrane protein</topology>
    </subcellularLocation>
</comment>
<evidence type="ECO:0000256" key="5">
    <source>
        <dbReference type="SAM" id="MobiDB-lite"/>
    </source>
</evidence>
<dbReference type="InParanoid" id="A9V869"/>
<dbReference type="EMBL" id="CH991567">
    <property type="protein sequence ID" value="EDQ86286.1"/>
    <property type="molecule type" value="Genomic_DNA"/>
</dbReference>
<name>A9V869_MONBE</name>
<keyword evidence="3 6" id="KW-1133">Transmembrane helix</keyword>
<feature type="transmembrane region" description="Helical" evidence="6">
    <location>
        <begin position="52"/>
        <end position="73"/>
    </location>
</feature>
<evidence type="ECO:0008006" key="9">
    <source>
        <dbReference type="Google" id="ProtNLM"/>
    </source>
</evidence>
<organism evidence="7 8">
    <name type="scientific">Monosiga brevicollis</name>
    <name type="common">Choanoflagellate</name>
    <dbReference type="NCBI Taxonomy" id="81824"/>
    <lineage>
        <taxon>Eukaryota</taxon>
        <taxon>Choanoflagellata</taxon>
        <taxon>Craspedida</taxon>
        <taxon>Salpingoecidae</taxon>
        <taxon>Monosiga</taxon>
    </lineage>
</organism>
<feature type="transmembrane region" description="Helical" evidence="6">
    <location>
        <begin position="250"/>
        <end position="271"/>
    </location>
</feature>
<dbReference type="OMA" id="QICAMFC"/>